<evidence type="ECO:0000313" key="2">
    <source>
        <dbReference type="Proteomes" id="UP000053060"/>
    </source>
</evidence>
<reference evidence="1 2" key="2">
    <citation type="journal article" date="2016" name="Genome Announc.">
        <title>Draft Genome Sequence of a Versatile Hydrocarbon-Degrading Bacterium, Rhodococcus pyridinivorans Strain KG-16, Collected from Oil Fields in India.</title>
        <authorList>
            <person name="Aggarwal R.K."/>
            <person name="Dawar C."/>
            <person name="Phanindranath R."/>
            <person name="Mutnuri L."/>
            <person name="Dayal A.M."/>
        </authorList>
    </citation>
    <scope>NUCLEOTIDE SEQUENCE [LARGE SCALE GENOMIC DNA]</scope>
    <source>
        <strain evidence="1 2">KG-16</strain>
    </source>
</reference>
<name>A0A0V9ULU7_9NOCA</name>
<accession>A0A0V9ULU7</accession>
<reference evidence="2" key="1">
    <citation type="submission" date="2015-01" db="EMBL/GenBank/DDBJ databases">
        <title>Draft genome sequence of Rhodococcus pyridinivorans strain KG-16, a hydrocarbon-degrading bacterium.</title>
        <authorList>
            <person name="Aggarwal R.K."/>
            <person name="Dawar C."/>
        </authorList>
    </citation>
    <scope>NUCLEOTIDE SEQUENCE [LARGE SCALE GENOMIC DNA]</scope>
    <source>
        <strain evidence="2">KG-16</strain>
    </source>
</reference>
<protein>
    <submittedName>
        <fullName evidence="1">Low-complexity protein</fullName>
    </submittedName>
</protein>
<dbReference type="AlphaFoldDB" id="A0A0V9ULU7"/>
<evidence type="ECO:0000313" key="1">
    <source>
        <dbReference type="EMBL" id="KSZ58988.1"/>
    </source>
</evidence>
<dbReference type="RefSeq" id="WP_060651764.1">
    <property type="nucleotide sequence ID" value="NZ_AZXY01000004.1"/>
</dbReference>
<dbReference type="SUPFAM" id="SSF141571">
    <property type="entry name" value="Pentapeptide repeat-like"/>
    <property type="match status" value="1"/>
</dbReference>
<dbReference type="PATRIC" id="fig|1441730.3.peg.2143"/>
<proteinExistence type="predicted"/>
<organism evidence="1 2">
    <name type="scientific">Rhodococcus pyridinivorans KG-16</name>
    <dbReference type="NCBI Taxonomy" id="1441730"/>
    <lineage>
        <taxon>Bacteria</taxon>
        <taxon>Bacillati</taxon>
        <taxon>Actinomycetota</taxon>
        <taxon>Actinomycetes</taxon>
        <taxon>Mycobacteriales</taxon>
        <taxon>Nocardiaceae</taxon>
        <taxon>Rhodococcus</taxon>
    </lineage>
</organism>
<dbReference type="Gene3D" id="2.160.20.80">
    <property type="entry name" value="E3 ubiquitin-protein ligase SopA"/>
    <property type="match status" value="1"/>
</dbReference>
<dbReference type="Proteomes" id="UP000053060">
    <property type="component" value="Unassembled WGS sequence"/>
</dbReference>
<gene>
    <name evidence="1" type="ORF">Z045_10290</name>
</gene>
<dbReference type="EMBL" id="AZXY01000004">
    <property type="protein sequence ID" value="KSZ58988.1"/>
    <property type="molecule type" value="Genomic_DNA"/>
</dbReference>
<sequence>MAARSTTHPPRIDAPDLGVLTDADGDELLAHGIFESVRYTDTDLTGRDLTGIVMSECSLVTPIVADSDLTSARLRDAVVERMQAPNLFAPRSSLHRVHIRDSRIGALDLFDADLRSVTIADSKLGLVNLRAAAGRDVLFRGCIVDELDLGGGTFTRVAFEDCSVGVLDVDRATLDQVDLRGLRIDTIRNMGGMKGATIDAHQAVSLAGQFAAHLGLRIEDLP</sequence>
<comment type="caution">
    <text evidence="1">The sequence shown here is derived from an EMBL/GenBank/DDBJ whole genome shotgun (WGS) entry which is preliminary data.</text>
</comment>